<keyword evidence="3 6" id="KW-1133">Transmembrane helix</keyword>
<feature type="transmembrane region" description="Helical" evidence="6">
    <location>
        <begin position="57"/>
        <end position="78"/>
    </location>
</feature>
<dbReference type="GO" id="GO:0016020">
    <property type="term" value="C:membrane"/>
    <property type="evidence" value="ECO:0007669"/>
    <property type="project" value="UniProtKB-SubCell"/>
</dbReference>
<feature type="transmembrane region" description="Helical" evidence="6">
    <location>
        <begin position="368"/>
        <end position="396"/>
    </location>
</feature>
<evidence type="ECO:0000259" key="7">
    <source>
        <dbReference type="Pfam" id="PF00324"/>
    </source>
</evidence>
<feature type="transmembrane region" description="Helical" evidence="6">
    <location>
        <begin position="408"/>
        <end position="428"/>
    </location>
</feature>
<gene>
    <name evidence="8" type="ORF">GCM10012284_64760</name>
</gene>
<feature type="transmembrane region" description="Helical" evidence="6">
    <location>
        <begin position="289"/>
        <end position="309"/>
    </location>
</feature>
<evidence type="ECO:0000256" key="3">
    <source>
        <dbReference type="ARBA" id="ARBA00022989"/>
    </source>
</evidence>
<feature type="compositionally biased region" description="Basic residues" evidence="5">
    <location>
        <begin position="480"/>
        <end position="490"/>
    </location>
</feature>
<comment type="subcellular location">
    <subcellularLocation>
        <location evidence="1">Membrane</location>
        <topology evidence="1">Multi-pass membrane protein</topology>
    </subcellularLocation>
</comment>
<dbReference type="Proteomes" id="UP000656042">
    <property type="component" value="Unassembled WGS sequence"/>
</dbReference>
<evidence type="ECO:0000256" key="1">
    <source>
        <dbReference type="ARBA" id="ARBA00004141"/>
    </source>
</evidence>
<reference evidence="8" key="2">
    <citation type="submission" date="2020-09" db="EMBL/GenBank/DDBJ databases">
        <authorList>
            <person name="Sun Q."/>
            <person name="Zhou Y."/>
        </authorList>
    </citation>
    <scope>NUCLEOTIDE SEQUENCE</scope>
    <source>
        <strain evidence="8">CGMCC 4.7299</strain>
    </source>
</reference>
<feature type="transmembrane region" description="Helical" evidence="6">
    <location>
        <begin position="440"/>
        <end position="458"/>
    </location>
</feature>
<feature type="transmembrane region" description="Helical" evidence="6">
    <location>
        <begin position="20"/>
        <end position="45"/>
    </location>
</feature>
<protein>
    <submittedName>
        <fullName evidence="8">Amino acid permease</fullName>
    </submittedName>
</protein>
<dbReference type="Pfam" id="PF00324">
    <property type="entry name" value="AA_permease"/>
    <property type="match status" value="1"/>
</dbReference>
<keyword evidence="4 6" id="KW-0472">Membrane</keyword>
<evidence type="ECO:0000256" key="6">
    <source>
        <dbReference type="SAM" id="Phobius"/>
    </source>
</evidence>
<dbReference type="PANTHER" id="PTHR42770">
    <property type="entry name" value="AMINO ACID TRANSPORTER-RELATED"/>
    <property type="match status" value="1"/>
</dbReference>
<evidence type="ECO:0000313" key="9">
    <source>
        <dbReference type="Proteomes" id="UP000656042"/>
    </source>
</evidence>
<dbReference type="Gene3D" id="1.20.1740.10">
    <property type="entry name" value="Amino acid/polyamine transporter I"/>
    <property type="match status" value="1"/>
</dbReference>
<dbReference type="AlphaFoldDB" id="A0A8J3FS19"/>
<feature type="compositionally biased region" description="Low complexity" evidence="5">
    <location>
        <begin position="494"/>
        <end position="505"/>
    </location>
</feature>
<feature type="domain" description="Amino acid permease/ SLC12A" evidence="7">
    <location>
        <begin position="45"/>
        <end position="441"/>
    </location>
</feature>
<dbReference type="InterPro" id="IPR004841">
    <property type="entry name" value="AA-permease/SLC12A_dom"/>
</dbReference>
<accession>A0A8J3FS19</accession>
<sequence>MGRGRMPSVREQMLAGRIGTAGLFALGIAAVTPLTVVAGAVPLGFGRVEQLGTPAGYVLAALVLGLFAVGVSVMAVHVPNSGAFYSYAAAGLGRPAGVAAAGVALLAYNAIQIGLYGAFGVAAAALSTTVGGPGSWAGWALTGWAAVTVLGQLRVRMNARLLAALVAAEITVVVVADAVMLAHPAGQVVRFTALNPWLLADQRGVASLVGAITGLVGFEIPLAFAVLARDPRRHPRRAITLILAVVGVLYAGTAWAMTVVVGPQHIIATARAHLTDLFFVLPAPYLPPAAVRVAAVLFVTSLFAAMLAFHSTVARYTLTLAREGVLPGWLARTRADEVPVTAGAAQSLLAAAVIAAAIAGGWDPTVDLFFYGTVGGGLGVLILISLTAVAVARFLHHRRLGGWWRRRLAPGAAAWLLCGLTTVTVLFFDQLLGTRSPARTWAFPAGYLLAAAAGTIWARWLRRHQPHVYAVIGHGDQHHQPRPPGRHAHPPSRPGTAAGRAAAVARHGRDGTGAGSTRSGGPPADSRVRTSDHILRHSGKDDFL</sequence>
<organism evidence="8 9">
    <name type="scientific">Mangrovihabitans endophyticus</name>
    <dbReference type="NCBI Taxonomy" id="1751298"/>
    <lineage>
        <taxon>Bacteria</taxon>
        <taxon>Bacillati</taxon>
        <taxon>Actinomycetota</taxon>
        <taxon>Actinomycetes</taxon>
        <taxon>Micromonosporales</taxon>
        <taxon>Micromonosporaceae</taxon>
        <taxon>Mangrovihabitans</taxon>
    </lineage>
</organism>
<dbReference type="PIRSF" id="PIRSF006060">
    <property type="entry name" value="AA_transporter"/>
    <property type="match status" value="1"/>
</dbReference>
<feature type="transmembrane region" description="Helical" evidence="6">
    <location>
        <begin position="239"/>
        <end position="261"/>
    </location>
</feature>
<evidence type="ECO:0000256" key="4">
    <source>
        <dbReference type="ARBA" id="ARBA00023136"/>
    </source>
</evidence>
<feature type="transmembrane region" description="Helical" evidence="6">
    <location>
        <begin position="205"/>
        <end position="227"/>
    </location>
</feature>
<dbReference type="EMBL" id="BMMX01000090">
    <property type="protein sequence ID" value="GGL21141.1"/>
    <property type="molecule type" value="Genomic_DNA"/>
</dbReference>
<evidence type="ECO:0000256" key="5">
    <source>
        <dbReference type="SAM" id="MobiDB-lite"/>
    </source>
</evidence>
<proteinExistence type="predicted"/>
<keyword evidence="9" id="KW-1185">Reference proteome</keyword>
<dbReference type="GO" id="GO:0055085">
    <property type="term" value="P:transmembrane transport"/>
    <property type="evidence" value="ECO:0007669"/>
    <property type="project" value="InterPro"/>
</dbReference>
<feature type="transmembrane region" description="Helical" evidence="6">
    <location>
        <begin position="340"/>
        <end position="362"/>
    </location>
</feature>
<evidence type="ECO:0000313" key="8">
    <source>
        <dbReference type="EMBL" id="GGL21141.1"/>
    </source>
</evidence>
<reference evidence="8" key="1">
    <citation type="journal article" date="2014" name="Int. J. Syst. Evol. Microbiol.">
        <title>Complete genome sequence of Corynebacterium casei LMG S-19264T (=DSM 44701T), isolated from a smear-ripened cheese.</title>
        <authorList>
            <consortium name="US DOE Joint Genome Institute (JGI-PGF)"/>
            <person name="Walter F."/>
            <person name="Albersmeier A."/>
            <person name="Kalinowski J."/>
            <person name="Ruckert C."/>
        </authorList>
    </citation>
    <scope>NUCLEOTIDE SEQUENCE</scope>
    <source>
        <strain evidence="8">CGMCC 4.7299</strain>
    </source>
</reference>
<dbReference type="PANTHER" id="PTHR42770:SF16">
    <property type="entry name" value="AMINO ACID PERMEASE"/>
    <property type="match status" value="1"/>
</dbReference>
<evidence type="ECO:0000256" key="2">
    <source>
        <dbReference type="ARBA" id="ARBA00022692"/>
    </source>
</evidence>
<feature type="region of interest" description="Disordered" evidence="5">
    <location>
        <begin position="474"/>
        <end position="544"/>
    </location>
</feature>
<feature type="transmembrane region" description="Helical" evidence="6">
    <location>
        <begin position="136"/>
        <end position="155"/>
    </location>
</feature>
<dbReference type="InterPro" id="IPR050367">
    <property type="entry name" value="APC_superfamily"/>
</dbReference>
<name>A0A8J3FS19_9ACTN</name>
<comment type="caution">
    <text evidence="8">The sequence shown here is derived from an EMBL/GenBank/DDBJ whole genome shotgun (WGS) entry which is preliminary data.</text>
</comment>
<feature type="compositionally biased region" description="Basic and acidic residues" evidence="5">
    <location>
        <begin position="526"/>
        <end position="544"/>
    </location>
</feature>
<keyword evidence="2 6" id="KW-0812">Transmembrane</keyword>
<feature type="transmembrane region" description="Helical" evidence="6">
    <location>
        <begin position="162"/>
        <end position="185"/>
    </location>
</feature>